<feature type="transmembrane region" description="Helical" evidence="2">
    <location>
        <begin position="41"/>
        <end position="61"/>
    </location>
</feature>
<evidence type="ECO:0000313" key="4">
    <source>
        <dbReference type="Proteomes" id="UP001151234"/>
    </source>
</evidence>
<dbReference type="Pfam" id="PF00023">
    <property type="entry name" value="Ank"/>
    <property type="match status" value="1"/>
</dbReference>
<keyword evidence="2" id="KW-0812">Transmembrane</keyword>
<evidence type="ECO:0008006" key="5">
    <source>
        <dbReference type="Google" id="ProtNLM"/>
    </source>
</evidence>
<dbReference type="RefSeq" id="WP_267990196.1">
    <property type="nucleotide sequence ID" value="NZ_JAPJZI010000001.1"/>
</dbReference>
<reference evidence="3" key="1">
    <citation type="submission" date="2022-11" db="EMBL/GenBank/DDBJ databases">
        <title>Draft genome sequence of Hoeflea poritis E7-10 and Hoeflea prorocentri PM5-8, separated from scleractinian coral Porites lutea and marine dinoflagellate.</title>
        <authorList>
            <person name="Zhang G."/>
            <person name="Wei Q."/>
            <person name="Cai L."/>
        </authorList>
    </citation>
    <scope>NUCLEOTIDE SEQUENCE</scope>
    <source>
        <strain evidence="3">PM5-8</strain>
    </source>
</reference>
<accession>A0A9X3UHX9</accession>
<name>A0A9X3UHX9_9HYPH</name>
<feature type="repeat" description="ANK" evidence="1">
    <location>
        <begin position="112"/>
        <end position="144"/>
    </location>
</feature>
<dbReference type="SUPFAM" id="SSF48403">
    <property type="entry name" value="Ankyrin repeat"/>
    <property type="match status" value="1"/>
</dbReference>
<sequence>MDWNKIRTQCKVVLLAGVEYPDLNGSKFQLRGKRMSTANKITIVVLVLIAVTALALSVGPFRQHMAGPKADCPPYATVSTPESMLQAIREKELVAVNCILDAGYEIDAIIAHGDTALDEAAYFGRVEIVEELLRRGASVNAGESSTIIKSLLSSFDEDVFPGLPVASEADHFRIGEILLNNGSRVDDPFNEEFKAYDIIISQYCRYDNESRTTYEDFLSRLERSNLPDIRPDMSRAPYIEAQVYRAEAGITIPECVYRSFKAFRIKFN</sequence>
<proteinExistence type="predicted"/>
<keyword evidence="1" id="KW-0040">ANK repeat</keyword>
<evidence type="ECO:0000256" key="2">
    <source>
        <dbReference type="SAM" id="Phobius"/>
    </source>
</evidence>
<organism evidence="3 4">
    <name type="scientific">Hoeflea prorocentri</name>
    <dbReference type="NCBI Taxonomy" id="1922333"/>
    <lineage>
        <taxon>Bacteria</taxon>
        <taxon>Pseudomonadati</taxon>
        <taxon>Pseudomonadota</taxon>
        <taxon>Alphaproteobacteria</taxon>
        <taxon>Hyphomicrobiales</taxon>
        <taxon>Rhizobiaceae</taxon>
        <taxon>Hoeflea</taxon>
    </lineage>
</organism>
<protein>
    <recommendedName>
        <fullName evidence="5">Ankyrin repeat domain-containing protein</fullName>
    </recommendedName>
</protein>
<dbReference type="AlphaFoldDB" id="A0A9X3UHX9"/>
<dbReference type="Proteomes" id="UP001151234">
    <property type="component" value="Unassembled WGS sequence"/>
</dbReference>
<evidence type="ECO:0000313" key="3">
    <source>
        <dbReference type="EMBL" id="MDA5398792.1"/>
    </source>
</evidence>
<keyword evidence="2" id="KW-0472">Membrane</keyword>
<dbReference type="PROSITE" id="PS50297">
    <property type="entry name" value="ANK_REP_REGION"/>
    <property type="match status" value="1"/>
</dbReference>
<dbReference type="PROSITE" id="PS50088">
    <property type="entry name" value="ANK_REPEAT"/>
    <property type="match status" value="1"/>
</dbReference>
<keyword evidence="4" id="KW-1185">Reference proteome</keyword>
<gene>
    <name evidence="3" type="ORF">OQ273_09450</name>
</gene>
<evidence type="ECO:0000256" key="1">
    <source>
        <dbReference type="PROSITE-ProRule" id="PRU00023"/>
    </source>
</evidence>
<comment type="caution">
    <text evidence="3">The sequence shown here is derived from an EMBL/GenBank/DDBJ whole genome shotgun (WGS) entry which is preliminary data.</text>
</comment>
<dbReference type="Gene3D" id="1.25.40.20">
    <property type="entry name" value="Ankyrin repeat-containing domain"/>
    <property type="match status" value="1"/>
</dbReference>
<dbReference type="EMBL" id="JAPJZI010000001">
    <property type="protein sequence ID" value="MDA5398792.1"/>
    <property type="molecule type" value="Genomic_DNA"/>
</dbReference>
<keyword evidence="2" id="KW-1133">Transmembrane helix</keyword>
<dbReference type="InterPro" id="IPR036770">
    <property type="entry name" value="Ankyrin_rpt-contain_sf"/>
</dbReference>
<dbReference type="SMART" id="SM00248">
    <property type="entry name" value="ANK"/>
    <property type="match status" value="1"/>
</dbReference>
<dbReference type="InterPro" id="IPR002110">
    <property type="entry name" value="Ankyrin_rpt"/>
</dbReference>